<keyword evidence="6" id="KW-1185">Reference proteome</keyword>
<dbReference type="OrthoDB" id="9806768at2"/>
<evidence type="ECO:0000313" key="5">
    <source>
        <dbReference type="EMBL" id="ADG06754.1"/>
    </source>
</evidence>
<keyword evidence="2" id="KW-0560">Oxidoreductase</keyword>
<dbReference type="Pfam" id="PF02332">
    <property type="entry name" value="Phenol_Hydrox"/>
    <property type="match status" value="1"/>
</dbReference>
<dbReference type="InterPro" id="IPR009078">
    <property type="entry name" value="Ferritin-like_SF"/>
</dbReference>
<dbReference type="RefSeq" id="WP_013076040.1">
    <property type="nucleotide sequence ID" value="NC_014098.1"/>
</dbReference>
<comment type="catalytic activity">
    <reaction evidence="4">
        <text>propane + NADH + O2 + H(+) = propan-2-ol + NAD(+) + H2O</text>
        <dbReference type="Rhea" id="RHEA:49992"/>
        <dbReference type="ChEBI" id="CHEBI:15377"/>
        <dbReference type="ChEBI" id="CHEBI:15378"/>
        <dbReference type="ChEBI" id="CHEBI:15379"/>
        <dbReference type="ChEBI" id="CHEBI:17824"/>
        <dbReference type="ChEBI" id="CHEBI:32879"/>
        <dbReference type="ChEBI" id="CHEBI:57540"/>
        <dbReference type="ChEBI" id="CHEBI:57945"/>
        <dbReference type="EC" id="1.14.13.227"/>
    </reaction>
</comment>
<dbReference type="EC" id="1.14.13.227" evidence="1"/>
<gene>
    <name evidence="5" type="ordered locus">Btus_2065</name>
</gene>
<dbReference type="KEGG" id="bts:Btus_2065"/>
<dbReference type="Proteomes" id="UP000002368">
    <property type="component" value="Chromosome"/>
</dbReference>
<dbReference type="SUPFAM" id="SSF47240">
    <property type="entry name" value="Ferritin-like"/>
    <property type="match status" value="1"/>
</dbReference>
<dbReference type="CDD" id="cd01058">
    <property type="entry name" value="AAMH_B"/>
    <property type="match status" value="1"/>
</dbReference>
<dbReference type="InterPro" id="IPR003430">
    <property type="entry name" value="Phenol_Hydrox"/>
</dbReference>
<dbReference type="AlphaFoldDB" id="D5WR24"/>
<evidence type="ECO:0000256" key="4">
    <source>
        <dbReference type="ARBA" id="ARBA00048941"/>
    </source>
</evidence>
<dbReference type="Gene3D" id="1.10.620.20">
    <property type="entry name" value="Ribonucleotide Reductase, subunit A"/>
    <property type="match status" value="1"/>
</dbReference>
<keyword evidence="3" id="KW-0503">Monooxygenase</keyword>
<organism evidence="5 6">
    <name type="scientific">Kyrpidia tusciae (strain DSM 2912 / NBRC 15312 / T2)</name>
    <name type="common">Bacillus tusciae</name>
    <dbReference type="NCBI Taxonomy" id="562970"/>
    <lineage>
        <taxon>Bacteria</taxon>
        <taxon>Bacillati</taxon>
        <taxon>Bacillota</taxon>
        <taxon>Bacilli</taxon>
        <taxon>Bacillales</taxon>
        <taxon>Alicyclobacillaceae</taxon>
        <taxon>Kyrpidia</taxon>
    </lineage>
</organism>
<dbReference type="STRING" id="562970.Btus_2065"/>
<evidence type="ECO:0000256" key="2">
    <source>
        <dbReference type="ARBA" id="ARBA00023002"/>
    </source>
</evidence>
<dbReference type="eggNOG" id="ENOG502Z7R0">
    <property type="taxonomic scope" value="Bacteria"/>
</dbReference>
<evidence type="ECO:0000256" key="3">
    <source>
        <dbReference type="ARBA" id="ARBA00023033"/>
    </source>
</evidence>
<reference evidence="5 6" key="1">
    <citation type="journal article" date="2011" name="Stand. Genomic Sci.">
        <title>Complete genome sequence of the thermophilic, hydrogen-oxidizing Bacillus tusciae type strain (T2) and reclassification in the new genus, Kyrpidia gen. nov. as Kyrpidia tusciae comb. nov. and emendation of the family Alicyclobacillaceae da Costa and Rainey, 2010.</title>
        <authorList>
            <person name="Klenk H.P."/>
            <person name="Lapidus A."/>
            <person name="Chertkov O."/>
            <person name="Copeland A."/>
            <person name="Del Rio T.G."/>
            <person name="Nolan M."/>
            <person name="Lucas S."/>
            <person name="Chen F."/>
            <person name="Tice H."/>
            <person name="Cheng J.F."/>
            <person name="Han C."/>
            <person name="Bruce D."/>
            <person name="Goodwin L."/>
            <person name="Pitluck S."/>
            <person name="Pati A."/>
            <person name="Ivanova N."/>
            <person name="Mavromatis K."/>
            <person name="Daum C."/>
            <person name="Chen A."/>
            <person name="Palaniappan K."/>
            <person name="Chang Y.J."/>
            <person name="Land M."/>
            <person name="Hauser L."/>
            <person name="Jeffries C.D."/>
            <person name="Detter J.C."/>
            <person name="Rohde M."/>
            <person name="Abt B."/>
            <person name="Pukall R."/>
            <person name="Goker M."/>
            <person name="Bristow J."/>
            <person name="Markowitz V."/>
            <person name="Hugenholtz P."/>
            <person name="Eisen J.A."/>
        </authorList>
    </citation>
    <scope>NUCLEOTIDE SEQUENCE [LARGE SCALE GENOMIC DNA]</scope>
    <source>
        <strain evidence="5 6">DSM 2912</strain>
    </source>
</reference>
<proteinExistence type="predicted"/>
<evidence type="ECO:0000313" key="6">
    <source>
        <dbReference type="Proteomes" id="UP000002368"/>
    </source>
</evidence>
<sequence length="336" mass="39733">MAQVRERRRTKAWSLWTERRVPSEYEAVSHRLHYHFRRSPAPFELDPEAPINRWYRQYREESPFQVDDWEAFRDPDRLTYRDYVQLQKERESYLDNLIDEFERQEYYSRLSRRWVDVLERLYIPSRFSGHVLQMVALYMAQMAPSAYITNAGYFQGADEMRRVQRCAYLAKALSLDHGEHLADSGRTRAIWEDDPHWQPLRELLEKLLVAYDWGESFAALNLVVKPVYDALFNQQFADMARRTGDDLLALMHDDFDLDSRRCGRWTAALVSYAVERQPDHRSLLKGWVEKWTPLAYRAVEGLAPLFAEGPRPAQPGEVVEAVRTSHKDFLVQIGLE</sequence>
<name>D5WR24_KYRT2</name>
<dbReference type="PIRSF" id="PIRSF000040">
    <property type="entry name" value="MMOH_comp"/>
    <property type="match status" value="1"/>
</dbReference>
<dbReference type="InterPro" id="IPR012078">
    <property type="entry name" value="MP_mOase_hydro"/>
</dbReference>
<dbReference type="InterPro" id="IPR012348">
    <property type="entry name" value="RNR-like"/>
</dbReference>
<dbReference type="HOGENOM" id="CLU_061948_0_0_9"/>
<evidence type="ECO:0000256" key="1">
    <source>
        <dbReference type="ARBA" id="ARBA00012710"/>
    </source>
</evidence>
<accession>D5WR24</accession>
<dbReference type="GO" id="GO:0016709">
    <property type="term" value="F:oxidoreductase activity, acting on paired donors, with incorporation or reduction of molecular oxygen, NAD(P)H as one donor, and incorporation of one atom of oxygen"/>
    <property type="evidence" value="ECO:0007669"/>
    <property type="project" value="InterPro"/>
</dbReference>
<dbReference type="EMBL" id="CP002017">
    <property type="protein sequence ID" value="ADG06754.1"/>
    <property type="molecule type" value="Genomic_DNA"/>
</dbReference>
<protein>
    <recommendedName>
        <fullName evidence="1">propane 2-monooxygenase</fullName>
        <ecNumber evidence="1">1.14.13.227</ecNumber>
    </recommendedName>
</protein>